<proteinExistence type="predicted"/>
<evidence type="ECO:0000313" key="1">
    <source>
        <dbReference type="EMBL" id="SUI46284.1"/>
    </source>
</evidence>
<name>A0A379YK27_9GAMM</name>
<dbReference type="PROSITE" id="PS51257">
    <property type="entry name" value="PROKAR_LIPOPROTEIN"/>
    <property type="match status" value="1"/>
</dbReference>
<accession>A0A379YK27</accession>
<dbReference type="RefSeq" id="WP_107110902.1">
    <property type="nucleotide sequence ID" value="NZ_JADZHC010000038.1"/>
</dbReference>
<dbReference type="Proteomes" id="UP000254069">
    <property type="component" value="Unassembled WGS sequence"/>
</dbReference>
<dbReference type="EMBL" id="UGYO01000001">
    <property type="protein sequence ID" value="SUI46284.1"/>
    <property type="molecule type" value="Genomic_DNA"/>
</dbReference>
<dbReference type="AlphaFoldDB" id="A0A379YK27"/>
<protein>
    <recommendedName>
        <fullName evidence="3">Lipoprotein</fullName>
    </recommendedName>
</protein>
<organism evidence="1 2">
    <name type="scientific">Shewanella algae</name>
    <dbReference type="NCBI Taxonomy" id="38313"/>
    <lineage>
        <taxon>Bacteria</taxon>
        <taxon>Pseudomonadati</taxon>
        <taxon>Pseudomonadota</taxon>
        <taxon>Gammaproteobacteria</taxon>
        <taxon>Alteromonadales</taxon>
        <taxon>Shewanellaceae</taxon>
        <taxon>Shewanella</taxon>
    </lineage>
</organism>
<reference evidence="1 2" key="1">
    <citation type="submission" date="2018-06" db="EMBL/GenBank/DDBJ databases">
        <authorList>
            <consortium name="Pathogen Informatics"/>
            <person name="Doyle S."/>
        </authorList>
    </citation>
    <scope>NUCLEOTIDE SEQUENCE [LARGE SCALE GENOMIC DNA]</scope>
    <source>
        <strain evidence="1 2">NCTC10738</strain>
    </source>
</reference>
<gene>
    <name evidence="1" type="ORF">NCTC10738_00162</name>
</gene>
<evidence type="ECO:0000313" key="2">
    <source>
        <dbReference type="Proteomes" id="UP000254069"/>
    </source>
</evidence>
<evidence type="ECO:0008006" key="3">
    <source>
        <dbReference type="Google" id="ProtNLM"/>
    </source>
</evidence>
<keyword evidence="2" id="KW-1185">Reference proteome</keyword>
<sequence>MMKKNLTVTALTAVALTGCVSTSDPAPATKFVKLISSPALGTISTRYLGDDLTKQFTGFEAETLTVNAVADASTIRVEPVTFCRTSPTSKEWKSYGRIGTYLKKFDGSLGTPGDTLLHKPGSNSYCLPGTMGMGCFDSNEIDVTYNPKDVCVSYNDFQRVLSYTGRSGDTLTFSYREFSKGMARSAFDASFQMDLSQGNTVRYKGAELEILKATNTEIQYKVISNFNASNL</sequence>